<gene>
    <name evidence="1" type="ORF">UFOPK1811_01066</name>
    <name evidence="2" type="ORF">UFOPK2922_00929</name>
    <name evidence="3" type="ORF">UFOPK3306_00921</name>
</gene>
<proteinExistence type="predicted"/>
<reference evidence="1" key="1">
    <citation type="submission" date="2020-05" db="EMBL/GenBank/DDBJ databases">
        <authorList>
            <person name="Chiriac C."/>
            <person name="Salcher M."/>
            <person name="Ghai R."/>
            <person name="Kavagutti S V."/>
        </authorList>
    </citation>
    <scope>NUCLEOTIDE SEQUENCE</scope>
</reference>
<sequence>MSKKLISILTTCAILGTSFFTNFSADARTLAKPVILDYCKTVSQNNCIESVAAIDDSGVEKLATYVKTTTLGFTLIGTGLGVRGLEIPSPQPQFKIPGLRNPNDLTSDGVVEFRAFFAADPWVSFGSQPFTFSPPSLEVGATPVDAKTGKAIANKKIPCTTSTVDYCGDAPAPLGANVRIKITLRLSRWSANIYQIDGTQIDVSGVQTKSKTTVSITARPAKGPYDFEQTVIINGDFTQQKAAAVTTWWAVYASPFMNSQCRSGFDAIGGIKTGPMLWSGTIPNPGENNFGSGHFYPVSGPDGKQMNSQLEFLMQKSEVNCIWPNETLESVASKLRQVLLPENGKPSVVRPIRTENLDTKIRITLDNSNLLADSKAGMGLAFESDTTISKWTGR</sequence>
<evidence type="ECO:0000313" key="3">
    <source>
        <dbReference type="EMBL" id="CAB4870779.1"/>
    </source>
</evidence>
<dbReference type="EMBL" id="CAEZZS010000041">
    <property type="protein sequence ID" value="CAB4779592.1"/>
    <property type="molecule type" value="Genomic_DNA"/>
</dbReference>
<dbReference type="EMBL" id="CAEZUJ010000050">
    <property type="protein sequence ID" value="CAB4604954.1"/>
    <property type="molecule type" value="Genomic_DNA"/>
</dbReference>
<evidence type="ECO:0000313" key="1">
    <source>
        <dbReference type="EMBL" id="CAB4604954.1"/>
    </source>
</evidence>
<name>A0A6J6H0Y2_9ZZZZ</name>
<accession>A0A6J6H0Y2</accession>
<dbReference type="EMBL" id="CAFBLI010000069">
    <property type="protein sequence ID" value="CAB4870779.1"/>
    <property type="molecule type" value="Genomic_DNA"/>
</dbReference>
<organism evidence="1">
    <name type="scientific">freshwater metagenome</name>
    <dbReference type="NCBI Taxonomy" id="449393"/>
    <lineage>
        <taxon>unclassified sequences</taxon>
        <taxon>metagenomes</taxon>
        <taxon>ecological metagenomes</taxon>
    </lineage>
</organism>
<evidence type="ECO:0000313" key="2">
    <source>
        <dbReference type="EMBL" id="CAB4779592.1"/>
    </source>
</evidence>
<dbReference type="AlphaFoldDB" id="A0A6J6H0Y2"/>
<protein>
    <submittedName>
        <fullName evidence="1">Unannotated protein</fullName>
    </submittedName>
</protein>